<feature type="region of interest" description="Disordered" evidence="1">
    <location>
        <begin position="427"/>
        <end position="452"/>
    </location>
</feature>
<dbReference type="OrthoDB" id="306530at2759"/>
<gene>
    <name evidence="2" type="ORF">PSON_ATCC_30995.1.T0540300</name>
</gene>
<accession>A0A8S1NAD6</accession>
<feature type="compositionally biased region" description="Acidic residues" evidence="1">
    <location>
        <begin position="427"/>
        <end position="436"/>
    </location>
</feature>
<evidence type="ECO:0000313" key="3">
    <source>
        <dbReference type="Proteomes" id="UP000692954"/>
    </source>
</evidence>
<evidence type="ECO:0000256" key="1">
    <source>
        <dbReference type="SAM" id="MobiDB-lite"/>
    </source>
</evidence>
<reference evidence="2" key="1">
    <citation type="submission" date="2021-01" db="EMBL/GenBank/DDBJ databases">
        <authorList>
            <consortium name="Genoscope - CEA"/>
            <person name="William W."/>
        </authorList>
    </citation>
    <scope>NUCLEOTIDE SEQUENCE</scope>
</reference>
<sequence>MINQKYKITNAFEQNENFQNQNLVMKTLKNNYFQIVLNSKLEELKLEELITITQEKFSLYCKYISRCLQMQKIELPSAFKLDIKNDLVTLQQMELPIIASPFQRLILNPQFINQKYFFENLANGSESFLNYFDSIFFEELLLTLLFWYILQNLRQINETDSYDIYIYPQRCNFYIIKNNVAPFFKSEKLMMLNILLNSQTLPQINNDLEINQEYQIQLFDIHPPDKIVNKGIIIPIKNIIQQKQSSMESDLEIQKYFKFDQVTITSKPYYFIFSTLCEIEKKDDLNHIIEFSTSGSPKCQICNYSIHPDNFDTFYTKKDLLDIWQKGQLWFKQQARLVSPIFLLGKQKFQIKEDENQENLLIQFYFQNKKQDLILKDQQQQDLDQSEDTKEKLECLLLYKRLKVVQPFLNQKFDQVDSMQQYEITESLESDDEDESNNIQQKENLIKQTKIK</sequence>
<protein>
    <submittedName>
        <fullName evidence="2">Uncharacterized protein</fullName>
    </submittedName>
</protein>
<dbReference type="AlphaFoldDB" id="A0A8S1NAD6"/>
<organism evidence="2 3">
    <name type="scientific">Paramecium sonneborni</name>
    <dbReference type="NCBI Taxonomy" id="65129"/>
    <lineage>
        <taxon>Eukaryota</taxon>
        <taxon>Sar</taxon>
        <taxon>Alveolata</taxon>
        <taxon>Ciliophora</taxon>
        <taxon>Intramacronucleata</taxon>
        <taxon>Oligohymenophorea</taxon>
        <taxon>Peniculida</taxon>
        <taxon>Parameciidae</taxon>
        <taxon>Paramecium</taxon>
    </lineage>
</organism>
<dbReference type="EMBL" id="CAJJDN010000054">
    <property type="protein sequence ID" value="CAD8089770.1"/>
    <property type="molecule type" value="Genomic_DNA"/>
</dbReference>
<comment type="caution">
    <text evidence="2">The sequence shown here is derived from an EMBL/GenBank/DDBJ whole genome shotgun (WGS) entry which is preliminary data.</text>
</comment>
<keyword evidence="3" id="KW-1185">Reference proteome</keyword>
<feature type="compositionally biased region" description="Polar residues" evidence="1">
    <location>
        <begin position="437"/>
        <end position="452"/>
    </location>
</feature>
<name>A0A8S1NAD6_9CILI</name>
<evidence type="ECO:0000313" key="2">
    <source>
        <dbReference type="EMBL" id="CAD8089770.1"/>
    </source>
</evidence>
<dbReference type="Proteomes" id="UP000692954">
    <property type="component" value="Unassembled WGS sequence"/>
</dbReference>
<proteinExistence type="predicted"/>